<evidence type="ECO:0000313" key="2">
    <source>
        <dbReference type="Proteomes" id="UP001165960"/>
    </source>
</evidence>
<organism evidence="1 2">
    <name type="scientific">Entomophthora muscae</name>
    <dbReference type="NCBI Taxonomy" id="34485"/>
    <lineage>
        <taxon>Eukaryota</taxon>
        <taxon>Fungi</taxon>
        <taxon>Fungi incertae sedis</taxon>
        <taxon>Zoopagomycota</taxon>
        <taxon>Entomophthoromycotina</taxon>
        <taxon>Entomophthoromycetes</taxon>
        <taxon>Entomophthorales</taxon>
        <taxon>Entomophthoraceae</taxon>
        <taxon>Entomophthora</taxon>
    </lineage>
</organism>
<accession>A0ACC2TA26</accession>
<protein>
    <submittedName>
        <fullName evidence="1">Uncharacterized protein</fullName>
    </submittedName>
</protein>
<gene>
    <name evidence="1" type="ORF">DSO57_1037168</name>
</gene>
<dbReference type="EMBL" id="QTSX02003227">
    <property type="protein sequence ID" value="KAJ9071414.1"/>
    <property type="molecule type" value="Genomic_DNA"/>
</dbReference>
<name>A0ACC2TA26_9FUNG</name>
<sequence>MAAERLMPPTEVNSPDTTFQQLIIESNAIDSNSAPKGRVLRLYSCVYPFFGVYYSLRYPLLMGPHFVLPALKTGVTLALTYPILSNGFQAQEKYLHIYLSSTRFNRYSWVFIAGLWVLQQGWMQYFVYDRITKFFARGLLLKAYHVVSENMSTISISDTSTAPLNQGKLQLVATSIISAPEGETPKIKLRPVSTAVVNSFSRALYFLVPSSKGFWSFFWGRLIPSSLLLVLPPGIGAFTYGMTAGPTRALNLIKPYLKSEEGPGSSSENRAWAKRHSLPLRFLGFSAALLEMVPFVGPLFAFTNTVGASIWLATYFPPRAKTD</sequence>
<keyword evidence="2" id="KW-1185">Reference proteome</keyword>
<dbReference type="Proteomes" id="UP001165960">
    <property type="component" value="Unassembled WGS sequence"/>
</dbReference>
<reference evidence="1" key="1">
    <citation type="submission" date="2022-04" db="EMBL/GenBank/DDBJ databases">
        <title>Genome of the entomopathogenic fungus Entomophthora muscae.</title>
        <authorList>
            <person name="Elya C."/>
            <person name="Lovett B.R."/>
            <person name="Lee E."/>
            <person name="Macias A.M."/>
            <person name="Hajek A.E."/>
            <person name="De Bivort B.L."/>
            <person name="Kasson M.T."/>
            <person name="De Fine Licht H.H."/>
            <person name="Stajich J.E."/>
        </authorList>
    </citation>
    <scope>NUCLEOTIDE SEQUENCE</scope>
    <source>
        <strain evidence="1">Berkeley</strain>
    </source>
</reference>
<proteinExistence type="predicted"/>
<evidence type="ECO:0000313" key="1">
    <source>
        <dbReference type="EMBL" id="KAJ9071414.1"/>
    </source>
</evidence>
<comment type="caution">
    <text evidence="1">The sequence shown here is derived from an EMBL/GenBank/DDBJ whole genome shotgun (WGS) entry which is preliminary data.</text>
</comment>